<dbReference type="SUPFAM" id="SSF55347">
    <property type="entry name" value="Glyceraldehyde-3-phosphate dehydrogenase-like, C-terminal domain"/>
    <property type="match status" value="1"/>
</dbReference>
<dbReference type="SUPFAM" id="SSF51735">
    <property type="entry name" value="NAD(P)-binding Rossmann-fold domains"/>
    <property type="match status" value="1"/>
</dbReference>
<feature type="domain" description="Homoserine dehydrogenase catalytic" evidence="7">
    <location>
        <begin position="140"/>
        <end position="320"/>
    </location>
</feature>
<dbReference type="PROSITE" id="PS01042">
    <property type="entry name" value="HOMOSER_DHGENASE"/>
    <property type="match status" value="1"/>
</dbReference>
<keyword evidence="3 8" id="KW-0560">Oxidoreductase</keyword>
<dbReference type="UniPathway" id="UPA00050">
    <property type="reaction ID" value="UER00063"/>
</dbReference>
<gene>
    <name evidence="8" type="ORF">GRX01_14180</name>
</gene>
<evidence type="ECO:0000256" key="3">
    <source>
        <dbReference type="ARBA" id="ARBA00023002"/>
    </source>
</evidence>
<accession>A0A6B0T1H0</accession>
<evidence type="ECO:0000256" key="4">
    <source>
        <dbReference type="PIRSR" id="PIRSR036497-1"/>
    </source>
</evidence>
<dbReference type="GO" id="GO:0004412">
    <property type="term" value="F:homoserine dehydrogenase activity"/>
    <property type="evidence" value="ECO:0007669"/>
    <property type="project" value="UniProtKB-EC"/>
</dbReference>
<dbReference type="InterPro" id="IPR036291">
    <property type="entry name" value="NAD(P)-bd_dom_sf"/>
</dbReference>
<comment type="similarity">
    <text evidence="1">Belongs to the homoserine dehydrogenase family.</text>
</comment>
<dbReference type="Gene3D" id="3.40.50.720">
    <property type="entry name" value="NAD(P)-binding Rossmann-like Domain"/>
    <property type="match status" value="1"/>
</dbReference>
<feature type="domain" description="Glutamate/phenylalanine/leucine/valine/L-tryptophan dehydrogenase C-terminal" evidence="6">
    <location>
        <begin position="2"/>
        <end position="61"/>
    </location>
</feature>
<dbReference type="PANTHER" id="PTHR43331">
    <property type="entry name" value="HOMOSERINE DEHYDROGENASE"/>
    <property type="match status" value="1"/>
</dbReference>
<evidence type="ECO:0000313" key="8">
    <source>
        <dbReference type="EMBL" id="MXR42482.1"/>
    </source>
</evidence>
<dbReference type="EMBL" id="WUUS01000009">
    <property type="protein sequence ID" value="MXR42482.1"/>
    <property type="molecule type" value="Genomic_DNA"/>
</dbReference>
<evidence type="ECO:0000313" key="9">
    <source>
        <dbReference type="Proteomes" id="UP000437065"/>
    </source>
</evidence>
<sequence length="324" mass="33387">MRLCVLGAGAVGRSVAELAPEYGHTVTALSDSSSAVVDPDGLDVETALARKEADEALGDASPGDALAAEYDVLVEATPTTLGDAEPGFSHLRTALERDNHVVLANKGPVAERYADVRELEADSAGEVYFEATVGGAIPVCATVDDLGAEHVSAVRGVLNGTANFVLSRMAAEGLDYDHVLAEAQDLGVAEADPSFDVEGTDAALKCVILANVLREADCDSLDELREVEVTLADAEVEGIRDIPGSALELAAEDGRTVRLVGEATRDGVTVGPRLVPENGTLSVTGTRNIVEIDHEYAGGLAISGRGAGGEETASAVLADVARLE</sequence>
<dbReference type="InterPro" id="IPR019811">
    <property type="entry name" value="HDH_CS"/>
</dbReference>
<comment type="caution">
    <text evidence="8">The sequence shown here is derived from an EMBL/GenBank/DDBJ whole genome shotgun (WGS) entry which is preliminary data.</text>
</comment>
<feature type="binding site" evidence="5">
    <location>
        <position position="190"/>
    </location>
    <ligand>
        <name>L-homoserine</name>
        <dbReference type="ChEBI" id="CHEBI:57476"/>
    </ligand>
</feature>
<keyword evidence="9" id="KW-1185">Reference proteome</keyword>
<dbReference type="AlphaFoldDB" id="A0A6B0T1H0"/>
<dbReference type="OrthoDB" id="4488at2157"/>
<dbReference type="RefSeq" id="WP_159668824.1">
    <property type="nucleotide sequence ID" value="NZ_WUUS01000009.1"/>
</dbReference>
<dbReference type="Proteomes" id="UP000437065">
    <property type="component" value="Unassembled WGS sequence"/>
</dbReference>
<name>A0A6B0T1H0_9EURY</name>
<feature type="active site" description="Proton donor" evidence="4">
    <location>
        <position position="205"/>
    </location>
</feature>
<organism evidence="8 9">
    <name type="scientific">Halobaculum saliterrae</name>
    <dbReference type="NCBI Taxonomy" id="2073113"/>
    <lineage>
        <taxon>Archaea</taxon>
        <taxon>Methanobacteriati</taxon>
        <taxon>Methanobacteriota</taxon>
        <taxon>Stenosarchaea group</taxon>
        <taxon>Halobacteria</taxon>
        <taxon>Halobacteriales</taxon>
        <taxon>Haloferacaceae</taxon>
        <taxon>Halobaculum</taxon>
    </lineage>
</organism>
<dbReference type="EC" id="1.1.1.3" evidence="2"/>
<evidence type="ECO:0000256" key="2">
    <source>
        <dbReference type="ARBA" id="ARBA00013213"/>
    </source>
</evidence>
<dbReference type="Pfam" id="PF00208">
    <property type="entry name" value="ELFV_dehydrog"/>
    <property type="match status" value="1"/>
</dbReference>
<dbReference type="Gene3D" id="3.30.360.10">
    <property type="entry name" value="Dihydrodipicolinate Reductase, domain 2"/>
    <property type="match status" value="1"/>
</dbReference>
<dbReference type="InterPro" id="IPR001342">
    <property type="entry name" value="HDH_cat"/>
</dbReference>
<proteinExistence type="inferred from homology"/>
<evidence type="ECO:0000259" key="6">
    <source>
        <dbReference type="Pfam" id="PF00208"/>
    </source>
</evidence>
<dbReference type="InterPro" id="IPR006096">
    <property type="entry name" value="Glu/Leu/Phe/Val/Trp_DH_C"/>
</dbReference>
<dbReference type="Pfam" id="PF00742">
    <property type="entry name" value="Homoserine_dh"/>
    <property type="match status" value="1"/>
</dbReference>
<evidence type="ECO:0000256" key="5">
    <source>
        <dbReference type="PIRSR" id="PIRSR036497-2"/>
    </source>
</evidence>
<dbReference type="PANTHER" id="PTHR43331:SF1">
    <property type="entry name" value="HOMOSERINE DEHYDROGENASE"/>
    <property type="match status" value="1"/>
</dbReference>
<feature type="binding site" evidence="5">
    <location>
        <position position="106"/>
    </location>
    <ligand>
        <name>NADPH</name>
        <dbReference type="ChEBI" id="CHEBI:57783"/>
    </ligand>
</feature>
<dbReference type="PIRSF" id="PIRSF036497">
    <property type="entry name" value="HDH_short"/>
    <property type="match status" value="1"/>
</dbReference>
<dbReference type="GO" id="GO:0009088">
    <property type="term" value="P:threonine biosynthetic process"/>
    <property type="evidence" value="ECO:0007669"/>
    <property type="project" value="UniProtKB-UniPathway"/>
</dbReference>
<dbReference type="InterPro" id="IPR022697">
    <property type="entry name" value="HDH_short"/>
</dbReference>
<protein>
    <recommendedName>
        <fullName evidence="2">homoserine dehydrogenase</fullName>
        <ecNumber evidence="2">1.1.1.3</ecNumber>
    </recommendedName>
</protein>
<dbReference type="NCBIfam" id="NF004976">
    <property type="entry name" value="PRK06349.1"/>
    <property type="match status" value="1"/>
</dbReference>
<evidence type="ECO:0000256" key="1">
    <source>
        <dbReference type="ARBA" id="ARBA00006753"/>
    </source>
</evidence>
<dbReference type="UniPathway" id="UPA00051">
    <property type="reaction ID" value="UER00465"/>
</dbReference>
<keyword evidence="5" id="KW-0521">NADP</keyword>
<reference evidence="8 9" key="1">
    <citation type="submission" date="2019-12" db="EMBL/GenBank/DDBJ databases">
        <title>Isolation and characterization of three novel carbon monoxide-oxidizing members of Halobacteria from salione crusts and soils.</title>
        <authorList>
            <person name="Myers M.R."/>
            <person name="King G.M."/>
        </authorList>
    </citation>
    <scope>NUCLEOTIDE SEQUENCE [LARGE SCALE GENOMIC DNA]</scope>
    <source>
        <strain evidence="8 9">WSA2</strain>
    </source>
</reference>
<dbReference type="FunFam" id="3.30.360.10:FF:000005">
    <property type="entry name" value="Homoserine dehydrogenase"/>
    <property type="match status" value="1"/>
</dbReference>
<evidence type="ECO:0000259" key="7">
    <source>
        <dbReference type="Pfam" id="PF00742"/>
    </source>
</evidence>
<feature type="binding site" evidence="5">
    <location>
        <begin position="7"/>
        <end position="12"/>
    </location>
    <ligand>
        <name>NADP(+)</name>
        <dbReference type="ChEBI" id="CHEBI:58349"/>
    </ligand>
</feature>